<accession>A0A9P5ZSU4</accession>
<dbReference type="OrthoDB" id="2527272at2759"/>
<sequence>MFESNLSINTLVAAAYAELEDGGIVCSAVRHSCSECCHAFKDVADDILRQPDDPAAVVGHDENHVVPDYEGPALDPDAMEVDNNPATVVQIAGPVVLANNAADMQMVVIDGIVTGPHHCAMEGSPLNGDAPNLVVVASDKQGNPYYKRAFNTQACEQLNAWVGGFQIVLNQMTVNNFDFTIFHMFHTWVSYVPQM</sequence>
<proteinExistence type="predicted"/>
<reference evidence="1" key="1">
    <citation type="submission" date="2020-11" db="EMBL/GenBank/DDBJ databases">
        <authorList>
            <consortium name="DOE Joint Genome Institute"/>
            <person name="Ahrendt S."/>
            <person name="Riley R."/>
            <person name="Andreopoulos W."/>
            <person name="Labutti K."/>
            <person name="Pangilinan J."/>
            <person name="Ruiz-Duenas F.J."/>
            <person name="Barrasa J.M."/>
            <person name="Sanchez-Garcia M."/>
            <person name="Camarero S."/>
            <person name="Miyauchi S."/>
            <person name="Serrano A."/>
            <person name="Linde D."/>
            <person name="Babiker R."/>
            <person name="Drula E."/>
            <person name="Ayuso-Fernandez I."/>
            <person name="Pacheco R."/>
            <person name="Padilla G."/>
            <person name="Ferreira P."/>
            <person name="Barriuso J."/>
            <person name="Kellner H."/>
            <person name="Castanera R."/>
            <person name="Alfaro M."/>
            <person name="Ramirez L."/>
            <person name="Pisabarro A.G."/>
            <person name="Kuo A."/>
            <person name="Tritt A."/>
            <person name="Lipzen A."/>
            <person name="He G."/>
            <person name="Yan M."/>
            <person name="Ng V."/>
            <person name="Cullen D."/>
            <person name="Martin F."/>
            <person name="Rosso M.-N."/>
            <person name="Henrissat B."/>
            <person name="Hibbett D."/>
            <person name="Martinez A.T."/>
            <person name="Grigoriev I.V."/>
        </authorList>
    </citation>
    <scope>NUCLEOTIDE SEQUENCE</scope>
    <source>
        <strain evidence="1">ATCC 90797</strain>
    </source>
</reference>
<organism evidence="1 2">
    <name type="scientific">Pleurotus eryngii</name>
    <name type="common">Boletus of the steppes</name>
    <dbReference type="NCBI Taxonomy" id="5323"/>
    <lineage>
        <taxon>Eukaryota</taxon>
        <taxon>Fungi</taxon>
        <taxon>Dikarya</taxon>
        <taxon>Basidiomycota</taxon>
        <taxon>Agaricomycotina</taxon>
        <taxon>Agaricomycetes</taxon>
        <taxon>Agaricomycetidae</taxon>
        <taxon>Agaricales</taxon>
        <taxon>Pleurotineae</taxon>
        <taxon>Pleurotaceae</taxon>
        <taxon>Pleurotus</taxon>
    </lineage>
</organism>
<dbReference type="AlphaFoldDB" id="A0A9P5ZSU4"/>
<comment type="caution">
    <text evidence="1">The sequence shown here is derived from an EMBL/GenBank/DDBJ whole genome shotgun (WGS) entry which is preliminary data.</text>
</comment>
<evidence type="ECO:0000313" key="1">
    <source>
        <dbReference type="EMBL" id="KAF9492887.1"/>
    </source>
</evidence>
<protein>
    <submittedName>
        <fullName evidence="1">Uncharacterized protein</fullName>
    </submittedName>
</protein>
<keyword evidence="2" id="KW-1185">Reference proteome</keyword>
<gene>
    <name evidence="1" type="ORF">BDN71DRAFT_1432929</name>
</gene>
<dbReference type="Proteomes" id="UP000807025">
    <property type="component" value="Unassembled WGS sequence"/>
</dbReference>
<evidence type="ECO:0000313" key="2">
    <source>
        <dbReference type="Proteomes" id="UP000807025"/>
    </source>
</evidence>
<name>A0A9P5ZSU4_PLEER</name>
<dbReference type="EMBL" id="MU154594">
    <property type="protein sequence ID" value="KAF9492887.1"/>
    <property type="molecule type" value="Genomic_DNA"/>
</dbReference>